<reference evidence="2" key="1">
    <citation type="journal article" date="2019" name="Beilstein J. Org. Chem.">
        <title>Nanangenines: drimane sesquiterpenoids as the dominant metabolite cohort of a novel Australian fungus, Aspergillus nanangensis.</title>
        <authorList>
            <person name="Lacey H.J."/>
            <person name="Gilchrist C.L.M."/>
            <person name="Crombie A."/>
            <person name="Kalaitzis J.A."/>
            <person name="Vuong D."/>
            <person name="Rutledge P.J."/>
            <person name="Turner P."/>
            <person name="Pitt J.I."/>
            <person name="Lacey E."/>
            <person name="Chooi Y.H."/>
            <person name="Piggott A.M."/>
        </authorList>
    </citation>
    <scope>NUCLEOTIDE SEQUENCE</scope>
    <source>
        <strain evidence="2">MST-FP2251</strain>
    </source>
</reference>
<dbReference type="PANTHER" id="PTHR33112">
    <property type="entry name" value="DOMAIN PROTEIN, PUTATIVE-RELATED"/>
    <property type="match status" value="1"/>
</dbReference>
<name>A0AAD4GXX7_ASPNN</name>
<sequence>MHIPSKLCQRCSYQNEAPYGNFASLCRDELPRSHRVTIPLDSLQETLDRENQCTFCHLVVSAISAAWAQSPPPSTIDGKPVGLTLCNRVVGVVAQDGTTLNYSENFAANDYQYSICRLVIECQPAPPGCPSEAELQAVDSGPGIKGIFDDKNLFSRRSSDRLRVIDFDLVKGWLNHCRTAHGAQCEVDPVDAKCNDAYADSFRMIDVKKLCIVDAKPSDSYAALSYVWGRAKVLQLVKANTATLYAENAFGAGDLGLPKTIQDAIKVVRKLEIPYLWVDALCIMQDDLDEKARVIGEMDLVYSRAALTIVAASGSHANTGIPGLKMGDREIAPFEKTASIPDSDYQLRVARQGSSGTVARLPWNGRGWTYQERLCSHRLLVFTEQQAFYWCGKAAWCEDTVLETDSPNVYYGEKPLHTLNVPNDKTDSFMKDVQNAETISMFEEYCKIVDEYTSRNLSFPSDIQDAFTGALRRFQINCEKRGTKLEFLFGLPSIWLELSMRWNHLPRDPKYERRKTEIRAPTGAMVPVPSWSWMGWTGGVEMGRSGITVTFALEAAMQPEVKWFYLDERGTSLQHVPTSASNHPRPAWFKTSTSPRVFREQWKQPDAPIDVVMSDLASFNPQALAGKLAFHTSTAVLSLVEHNLSLSTTKYVTDYNIGRTAQGSILLDPEWVISRDKTSFEFIVLSRSVTDDWQDPGKCDSLVVMLVDRQDGIAYRVAVGSIPESAWIEESPTWGLVVLG</sequence>
<comment type="caution">
    <text evidence="2">The sequence shown here is derived from an EMBL/GenBank/DDBJ whole genome shotgun (WGS) entry which is preliminary data.</text>
</comment>
<protein>
    <recommendedName>
        <fullName evidence="1">Heterokaryon incompatibility domain-containing protein</fullName>
    </recommendedName>
</protein>
<proteinExistence type="predicted"/>
<dbReference type="PANTHER" id="PTHR33112:SF12">
    <property type="entry name" value="HETEROKARYON INCOMPATIBILITY DOMAIN-CONTAINING PROTEIN"/>
    <property type="match status" value="1"/>
</dbReference>
<dbReference type="Proteomes" id="UP001194746">
    <property type="component" value="Unassembled WGS sequence"/>
</dbReference>
<dbReference type="InterPro" id="IPR010730">
    <property type="entry name" value="HET"/>
</dbReference>
<feature type="domain" description="Heterokaryon incompatibility" evidence="1">
    <location>
        <begin position="221"/>
        <end position="372"/>
    </location>
</feature>
<gene>
    <name evidence="2" type="ORF">FE257_011608</name>
</gene>
<dbReference type="Pfam" id="PF06985">
    <property type="entry name" value="HET"/>
    <property type="match status" value="1"/>
</dbReference>
<evidence type="ECO:0000313" key="2">
    <source>
        <dbReference type="EMBL" id="KAF9893185.1"/>
    </source>
</evidence>
<evidence type="ECO:0000259" key="1">
    <source>
        <dbReference type="Pfam" id="PF06985"/>
    </source>
</evidence>
<keyword evidence="3" id="KW-1185">Reference proteome</keyword>
<evidence type="ECO:0000313" key="3">
    <source>
        <dbReference type="Proteomes" id="UP001194746"/>
    </source>
</evidence>
<organism evidence="2 3">
    <name type="scientific">Aspergillus nanangensis</name>
    <dbReference type="NCBI Taxonomy" id="2582783"/>
    <lineage>
        <taxon>Eukaryota</taxon>
        <taxon>Fungi</taxon>
        <taxon>Dikarya</taxon>
        <taxon>Ascomycota</taxon>
        <taxon>Pezizomycotina</taxon>
        <taxon>Eurotiomycetes</taxon>
        <taxon>Eurotiomycetidae</taxon>
        <taxon>Eurotiales</taxon>
        <taxon>Aspergillaceae</taxon>
        <taxon>Aspergillus</taxon>
        <taxon>Aspergillus subgen. Circumdati</taxon>
    </lineage>
</organism>
<dbReference type="AlphaFoldDB" id="A0AAD4GXX7"/>
<dbReference type="EMBL" id="VCAU01000008">
    <property type="protein sequence ID" value="KAF9893185.1"/>
    <property type="molecule type" value="Genomic_DNA"/>
</dbReference>
<reference evidence="2" key="2">
    <citation type="submission" date="2020-02" db="EMBL/GenBank/DDBJ databases">
        <authorList>
            <person name="Gilchrist C.L.M."/>
            <person name="Chooi Y.-H."/>
        </authorList>
    </citation>
    <scope>NUCLEOTIDE SEQUENCE</scope>
    <source>
        <strain evidence="2">MST-FP2251</strain>
    </source>
</reference>
<accession>A0AAD4GXX7</accession>